<dbReference type="EMBL" id="JASNWA010000010">
    <property type="protein sequence ID" value="KAK3168589.1"/>
    <property type="molecule type" value="Genomic_DNA"/>
</dbReference>
<proteinExistence type="predicted"/>
<keyword evidence="2" id="KW-0812">Transmembrane</keyword>
<evidence type="ECO:0000313" key="3">
    <source>
        <dbReference type="EMBL" id="KAK3168589.1"/>
    </source>
</evidence>
<protein>
    <submittedName>
        <fullName evidence="3">Uncharacterized protein</fullName>
    </submittedName>
</protein>
<evidence type="ECO:0000313" key="4">
    <source>
        <dbReference type="Proteomes" id="UP001276659"/>
    </source>
</evidence>
<dbReference type="Proteomes" id="UP001276659">
    <property type="component" value="Unassembled WGS sequence"/>
</dbReference>
<dbReference type="AlphaFoldDB" id="A0AAD9YZ01"/>
<evidence type="ECO:0000256" key="1">
    <source>
        <dbReference type="SAM" id="MobiDB-lite"/>
    </source>
</evidence>
<reference evidence="3" key="1">
    <citation type="submission" date="2022-11" db="EMBL/GenBank/DDBJ databases">
        <title>Chromosomal genome sequence assembly and mating type (MAT) locus characterization of the leprose asexual lichenized fungus Lepraria neglecta (Nyl.) Erichsen.</title>
        <authorList>
            <person name="Allen J.L."/>
            <person name="Pfeffer B."/>
        </authorList>
    </citation>
    <scope>NUCLEOTIDE SEQUENCE</scope>
    <source>
        <strain evidence="3">Allen 5258</strain>
    </source>
</reference>
<comment type="caution">
    <text evidence="3">The sequence shown here is derived from an EMBL/GenBank/DDBJ whole genome shotgun (WGS) entry which is preliminary data.</text>
</comment>
<feature type="region of interest" description="Disordered" evidence="1">
    <location>
        <begin position="344"/>
        <end position="430"/>
    </location>
</feature>
<feature type="region of interest" description="Disordered" evidence="1">
    <location>
        <begin position="38"/>
        <end position="75"/>
    </location>
</feature>
<keyword evidence="2" id="KW-1133">Transmembrane helix</keyword>
<keyword evidence="4" id="KW-1185">Reference proteome</keyword>
<name>A0AAD9YZ01_9LECA</name>
<accession>A0AAD9YZ01</accession>
<keyword evidence="2" id="KW-0472">Membrane</keyword>
<feature type="transmembrane region" description="Helical" evidence="2">
    <location>
        <begin position="213"/>
        <end position="240"/>
    </location>
</feature>
<feature type="region of interest" description="Disordered" evidence="1">
    <location>
        <begin position="250"/>
        <end position="322"/>
    </location>
</feature>
<evidence type="ECO:0000256" key="2">
    <source>
        <dbReference type="SAM" id="Phobius"/>
    </source>
</evidence>
<sequence>MLMICTAAAAFNTDLCTSVNVTLPNYLGCSNGENVGSGNSSSPSSSSVSGLATSGAAGNGTATTKKATPMGTPESQMSLITTGAVATFSGGKVLTGSCSDPQFASMTLPAGGLLEYPWLGCSEEDPGCCPFNPKSGGPLSVCPADYVTTSGACCPSGWSIHTSAIAGFTPCVTSAPVAFITPSSTSIAGASVSVITNQLFTFKYPLAAKSTKLATGAIAGIAIGSFSGLALALAATALLIRTRRAKARAEREAATVSQSETNTKGRSELDPTSPHDGKGGVSELPSPHGDSKGVSELPSPRSPTLPERPFWTPTSPSGKTGKVFEMAAAPPAEMEGCVYMDEHHPAHEGQSPVSAGEKEPRGSAKLMEAGEGVQGWEEVEEATPAYTPTSGKMLGPVVDEPYVGNGAKDEKEEGGEKPEDDKDKDDANPN</sequence>
<feature type="compositionally biased region" description="Basic and acidic residues" evidence="1">
    <location>
        <begin position="407"/>
        <end position="430"/>
    </location>
</feature>
<feature type="compositionally biased region" description="Low complexity" evidence="1">
    <location>
        <begin position="38"/>
        <end position="68"/>
    </location>
</feature>
<feature type="compositionally biased region" description="Basic and acidic residues" evidence="1">
    <location>
        <begin position="263"/>
        <end position="278"/>
    </location>
</feature>
<gene>
    <name evidence="3" type="ORF">OEA41_005037</name>
</gene>
<organism evidence="3 4">
    <name type="scientific">Lepraria neglecta</name>
    <dbReference type="NCBI Taxonomy" id="209136"/>
    <lineage>
        <taxon>Eukaryota</taxon>
        <taxon>Fungi</taxon>
        <taxon>Dikarya</taxon>
        <taxon>Ascomycota</taxon>
        <taxon>Pezizomycotina</taxon>
        <taxon>Lecanoromycetes</taxon>
        <taxon>OSLEUM clade</taxon>
        <taxon>Lecanoromycetidae</taxon>
        <taxon>Lecanorales</taxon>
        <taxon>Lecanorineae</taxon>
        <taxon>Stereocaulaceae</taxon>
        <taxon>Lepraria</taxon>
    </lineage>
</organism>